<gene>
    <name evidence="6" type="ORF">FHS92_000066</name>
</gene>
<evidence type="ECO:0000256" key="4">
    <source>
        <dbReference type="SAM" id="MobiDB-lite"/>
    </source>
</evidence>
<organism evidence="6 7">
    <name type="scientific">Sphingobium subterraneum</name>
    <dbReference type="NCBI Taxonomy" id="627688"/>
    <lineage>
        <taxon>Bacteria</taxon>
        <taxon>Pseudomonadati</taxon>
        <taxon>Pseudomonadota</taxon>
        <taxon>Alphaproteobacteria</taxon>
        <taxon>Sphingomonadales</taxon>
        <taxon>Sphingomonadaceae</taxon>
        <taxon>Sphingobium</taxon>
    </lineage>
</organism>
<dbReference type="Gene3D" id="3.40.50.2300">
    <property type="match status" value="2"/>
</dbReference>
<dbReference type="SUPFAM" id="SSF53822">
    <property type="entry name" value="Periplasmic binding protein-like I"/>
    <property type="match status" value="1"/>
</dbReference>
<dbReference type="EMBL" id="JACIJP010000001">
    <property type="protein sequence ID" value="MBB6122359.1"/>
    <property type="molecule type" value="Genomic_DNA"/>
</dbReference>
<comment type="caution">
    <text evidence="6">The sequence shown here is derived from an EMBL/GenBank/DDBJ whole genome shotgun (WGS) entry which is preliminary data.</text>
</comment>
<evidence type="ECO:0000313" key="6">
    <source>
        <dbReference type="EMBL" id="MBB6122359.1"/>
    </source>
</evidence>
<evidence type="ECO:0000256" key="1">
    <source>
        <dbReference type="ARBA" id="ARBA00010062"/>
    </source>
</evidence>
<dbReference type="InterPro" id="IPR028081">
    <property type="entry name" value="Leu-bd"/>
</dbReference>
<dbReference type="InterPro" id="IPR051010">
    <property type="entry name" value="BCAA_transport"/>
</dbReference>
<keyword evidence="3" id="KW-0029">Amino-acid transport</keyword>
<evidence type="ECO:0000256" key="2">
    <source>
        <dbReference type="ARBA" id="ARBA00022729"/>
    </source>
</evidence>
<dbReference type="Pfam" id="PF13458">
    <property type="entry name" value="Peripla_BP_6"/>
    <property type="match status" value="1"/>
</dbReference>
<keyword evidence="7" id="KW-1185">Reference proteome</keyword>
<comment type="similarity">
    <text evidence="1">Belongs to the leucine-binding protein family.</text>
</comment>
<protein>
    <submittedName>
        <fullName evidence="6">ABC-type branched-subunit amino acid transport system substrate-binding protein</fullName>
    </submittedName>
</protein>
<evidence type="ECO:0000256" key="3">
    <source>
        <dbReference type="ARBA" id="ARBA00022970"/>
    </source>
</evidence>
<dbReference type="InterPro" id="IPR028082">
    <property type="entry name" value="Peripla_BP_I"/>
</dbReference>
<dbReference type="AlphaFoldDB" id="A0A841ITX2"/>
<evidence type="ECO:0000259" key="5">
    <source>
        <dbReference type="Pfam" id="PF13458"/>
    </source>
</evidence>
<evidence type="ECO:0000313" key="7">
    <source>
        <dbReference type="Proteomes" id="UP000552700"/>
    </source>
</evidence>
<name>A0A841ITX2_9SPHN</name>
<dbReference type="GO" id="GO:0006865">
    <property type="term" value="P:amino acid transport"/>
    <property type="evidence" value="ECO:0007669"/>
    <property type="project" value="UniProtKB-KW"/>
</dbReference>
<reference evidence="6 7" key="1">
    <citation type="submission" date="2020-08" db="EMBL/GenBank/DDBJ databases">
        <title>Genomic Encyclopedia of Type Strains, Phase IV (KMG-IV): sequencing the most valuable type-strain genomes for metagenomic binning, comparative biology and taxonomic classification.</title>
        <authorList>
            <person name="Goeker M."/>
        </authorList>
    </citation>
    <scope>NUCLEOTIDE SEQUENCE [LARGE SCALE GENOMIC DNA]</scope>
    <source>
        <strain evidence="6 7">DSM 102255</strain>
    </source>
</reference>
<dbReference type="PANTHER" id="PTHR30483">
    <property type="entry name" value="LEUCINE-SPECIFIC-BINDING PROTEIN"/>
    <property type="match status" value="1"/>
</dbReference>
<dbReference type="CDD" id="cd06339">
    <property type="entry name" value="PBP1_YraM_LppC_lipoprotein-like"/>
    <property type="match status" value="1"/>
</dbReference>
<accession>A0A841ITX2</accession>
<keyword evidence="3" id="KW-0813">Transport</keyword>
<dbReference type="Proteomes" id="UP000552700">
    <property type="component" value="Unassembled WGS sequence"/>
</dbReference>
<dbReference type="PANTHER" id="PTHR30483:SF6">
    <property type="entry name" value="PERIPLASMIC BINDING PROTEIN OF ABC TRANSPORTER FOR NATURAL AMINO ACIDS"/>
    <property type="match status" value="1"/>
</dbReference>
<feature type="region of interest" description="Disordered" evidence="4">
    <location>
        <begin position="40"/>
        <end position="63"/>
    </location>
</feature>
<keyword evidence="2" id="KW-0732">Signal</keyword>
<sequence length="399" mass="41639">MAETGADRQADSWSAFKRAGRAITLSAALFLAACQTIVPRGTGPTAPPPPVPTGPTQVEPGLPTDTQRHRIALLVPTTGGNAGVGQSIANATTLALLDTSAKTIRVTTYDTGKGAAAAVNAAIRDGNKLILGPLVADDVRVAAPIARAANVPIISFSNDTSVAGNGVFLMGYTPVQSVARVVDYAHSKGIQKFAALVPKGMYGERAGTALLRAVEQAGGTVVSMQTFDRTPASMALAVKKLGAPASYDAVLIADGGKVAVQAAPLIRKAGGPDVRMLGTELWNTESSLVADLNLRGAWFASVSDTYYRQLATKYRTRFGAAPYRLSSLGYDAVLLTIRIAQDWRVGTPFPIARLTDEGGFAGIDGAFRFRRDGIAERALEVQQVDAGRFTVISPAPGGF</sequence>
<dbReference type="RefSeq" id="WP_184076441.1">
    <property type="nucleotide sequence ID" value="NZ_JACIJP010000001.1"/>
</dbReference>
<proteinExistence type="inferred from homology"/>
<feature type="domain" description="Leucine-binding protein" evidence="5">
    <location>
        <begin position="70"/>
        <end position="387"/>
    </location>
</feature>